<proteinExistence type="predicted"/>
<keyword evidence="6" id="KW-0808">Transferase</keyword>
<name>A0A375FZQ1_9BURK</name>
<evidence type="ECO:0000313" key="7">
    <source>
        <dbReference type="Proteomes" id="UP000256862"/>
    </source>
</evidence>
<dbReference type="AlphaFoldDB" id="A0A375FZQ1"/>
<dbReference type="Pfam" id="PF03435">
    <property type="entry name" value="Sacchrp_dh_NADP"/>
    <property type="match status" value="1"/>
</dbReference>
<dbReference type="OrthoDB" id="9767495at2"/>
<dbReference type="EMBL" id="OGUS01000114">
    <property type="protein sequence ID" value="SPC12215.1"/>
    <property type="molecule type" value="Genomic_DNA"/>
</dbReference>
<feature type="domain" description="Saccharopine dehydrogenase NADP binding" evidence="1">
    <location>
        <begin position="19"/>
        <end position="157"/>
    </location>
</feature>
<dbReference type="Pfam" id="PF16653">
    <property type="entry name" value="Sacchrp_dh_C"/>
    <property type="match status" value="1"/>
</dbReference>
<evidence type="ECO:0000259" key="1">
    <source>
        <dbReference type="Pfam" id="PF03435"/>
    </source>
</evidence>
<dbReference type="InterPro" id="IPR005097">
    <property type="entry name" value="Sacchrp_dh_NADP-bd"/>
</dbReference>
<evidence type="ECO:0000313" key="4">
    <source>
        <dbReference type="EMBL" id="QRQ95658.1"/>
    </source>
</evidence>
<reference evidence="4 9" key="4">
    <citation type="submission" date="2021-02" db="EMBL/GenBank/DDBJ databases">
        <title>Complete Genome Sequence of Cupriavidus oxalaticus Strain Ox1, a Soil Oxalate-Degrading Species.</title>
        <authorList>
            <person name="Palmieri F."/>
            <person name="Udriet P."/>
            <person name="Deuasquier M."/>
            <person name="Beaudoing E."/>
            <person name="Johnson S.L."/>
            <person name="Davenport K.W."/>
            <person name="Chain P.S."/>
            <person name="Bindschedler S."/>
            <person name="Junier P."/>
        </authorList>
    </citation>
    <scope>NUCLEOTIDE SEQUENCE [LARGE SCALE GENOMIC DNA]</scope>
    <source>
        <strain evidence="4 9">Ox1</strain>
    </source>
</reference>
<keyword evidence="9" id="KW-1185">Reference proteome</keyword>
<reference evidence="7" key="2">
    <citation type="submission" date="2018-01" db="EMBL/GenBank/DDBJ databases">
        <authorList>
            <person name="Gaut B.S."/>
            <person name="Morton B.R."/>
            <person name="Clegg M.T."/>
            <person name="Duvall M.R."/>
        </authorList>
    </citation>
    <scope>NUCLEOTIDE SEQUENCE [LARGE SCALE GENOMIC DNA]</scope>
</reference>
<dbReference type="GO" id="GO:0047296">
    <property type="term" value="F:homospermidine synthase activity"/>
    <property type="evidence" value="ECO:0007669"/>
    <property type="project" value="UniProtKB-EC"/>
</dbReference>
<dbReference type="RefSeq" id="WP_063239021.1">
    <property type="nucleotide sequence ID" value="NZ_CP032519.1"/>
</dbReference>
<dbReference type="Gene3D" id="3.40.50.720">
    <property type="entry name" value="NAD(P)-binding Rossmann-like Domain"/>
    <property type="match status" value="1"/>
</dbReference>
<dbReference type="GeneID" id="303491785"/>
<dbReference type="EMBL" id="OGUS01000101">
    <property type="protein sequence ID" value="SPC10503.1"/>
    <property type="molecule type" value="Genomic_DNA"/>
</dbReference>
<evidence type="ECO:0000313" key="3">
    <source>
        <dbReference type="EMBL" id="QEZ46512.1"/>
    </source>
</evidence>
<sequence>MDAPASDFRKYKGLKGRMLIVGFGSIARSAVPLLLRHFDITPDRITVVCPAGNDTSVAASFGIPVLEKTLTEANYKDVLQPLLGEGDFLLNLSVNVSSEALVRYCWEHGVRYLDTSIEPWAGACADPDASLSRRSNYALREGVLAFRLDKRDGPTAVLTQGANPGLVSAFVKQALVNMAADNDLEYDPPACFEDWAALARQLDIRAIHVSEQDTQVGEQRKAPDEFVNTWSVDGFIEEGMQPAELGWGTHERHWPDEARRHGFGSDAAVYLTRPGFATRVRSWTPLGGPYQGFLITHGESISIADHLTLRENGEVAYRPTVHYVYRPCDDALLSIDELAGNGWRRQAHQRILRDDIVGGMDELGVLLMGNARGVYWYGSRLASEDARRLAEHNTATSLQVVAGILGGIVWALEHPRAGVVEPEDLDFEMVLRVARPYLGEVVGVYGEWTPLAQQSGLYPEPSDEDPWQFINVRVP</sequence>
<gene>
    <name evidence="6" type="primary">hss</name>
    <name evidence="6" type="ORF">CO2235_140016</name>
    <name evidence="5" type="ORF">CO2235_U920011</name>
    <name evidence="3" type="ORF">D2917_19945</name>
    <name evidence="4" type="ORF">JTE92_19710</name>
</gene>
<reference evidence="3 8" key="3">
    <citation type="submission" date="2018-09" db="EMBL/GenBank/DDBJ databases">
        <title>Complete genome sequence of Cupriavidus oxalaticus T2, a bacterium capable of phenol tolerance and degradation.</title>
        <authorList>
            <person name="Yan J."/>
        </authorList>
    </citation>
    <scope>NUCLEOTIDE SEQUENCE [LARGE SCALE GENOMIC DNA]</scope>
    <source>
        <strain evidence="3 8">T2</strain>
    </source>
</reference>
<dbReference type="InterPro" id="IPR023181">
    <property type="entry name" value="Homospermid_syn-like_C"/>
</dbReference>
<dbReference type="Proteomes" id="UP000623307">
    <property type="component" value="Chromosome 2"/>
</dbReference>
<evidence type="ECO:0000313" key="5">
    <source>
        <dbReference type="EMBL" id="SPC10503.1"/>
    </source>
</evidence>
<evidence type="ECO:0000259" key="2">
    <source>
        <dbReference type="Pfam" id="PF16653"/>
    </source>
</evidence>
<evidence type="ECO:0000313" key="6">
    <source>
        <dbReference type="EMBL" id="SPC12215.1"/>
    </source>
</evidence>
<evidence type="ECO:0000313" key="9">
    <source>
        <dbReference type="Proteomes" id="UP000623307"/>
    </source>
</evidence>
<dbReference type="Proteomes" id="UP000325743">
    <property type="component" value="Chromosome 2"/>
</dbReference>
<dbReference type="EC" id="2.5.1.44" evidence="5 6"/>
<dbReference type="EMBL" id="CP069812">
    <property type="protein sequence ID" value="QRQ95658.1"/>
    <property type="molecule type" value="Genomic_DNA"/>
</dbReference>
<dbReference type="InterPro" id="IPR032095">
    <property type="entry name" value="Sacchrp_dh-like_C"/>
</dbReference>
<protein>
    <submittedName>
        <fullName evidence="5 6">Homospermidine synthase</fullName>
        <ecNumber evidence="5 6">2.5.1.44</ecNumber>
    </submittedName>
</protein>
<reference evidence="6" key="1">
    <citation type="submission" date="2018-01" db="EMBL/GenBank/DDBJ databases">
        <authorList>
            <person name="Clerissi C."/>
        </authorList>
    </citation>
    <scope>NUCLEOTIDE SEQUENCE</scope>
    <source>
        <strain evidence="6">Cupriavidus oxalaticus LMG 2235</strain>
    </source>
</reference>
<dbReference type="Proteomes" id="UP000256862">
    <property type="component" value="Chromosome CO2235"/>
</dbReference>
<evidence type="ECO:0000313" key="8">
    <source>
        <dbReference type="Proteomes" id="UP000325743"/>
    </source>
</evidence>
<dbReference type="EMBL" id="CP032519">
    <property type="protein sequence ID" value="QEZ46512.1"/>
    <property type="molecule type" value="Genomic_DNA"/>
</dbReference>
<accession>A0A375FZQ1</accession>
<dbReference type="Gene3D" id="3.30.360.30">
    <property type="entry name" value="homospermidine synthase like"/>
    <property type="match status" value="1"/>
</dbReference>
<organism evidence="6">
    <name type="scientific">Cupriavidus oxalaticus</name>
    <dbReference type="NCBI Taxonomy" id="96344"/>
    <lineage>
        <taxon>Bacteria</taxon>
        <taxon>Pseudomonadati</taxon>
        <taxon>Pseudomonadota</taxon>
        <taxon>Betaproteobacteria</taxon>
        <taxon>Burkholderiales</taxon>
        <taxon>Burkholderiaceae</taxon>
        <taxon>Cupriavidus</taxon>
    </lineage>
</organism>
<feature type="domain" description="Saccharopine dehydrogenase-like C-terminal" evidence="2">
    <location>
        <begin position="161"/>
        <end position="442"/>
    </location>
</feature>